<proteinExistence type="predicted"/>
<reference evidence="3 4" key="1">
    <citation type="submission" date="2013-11" db="EMBL/GenBank/DDBJ databases">
        <title>Draft genome of the bovine lungworm Dictyocaulus viviparus.</title>
        <authorList>
            <person name="Mitreva M."/>
        </authorList>
    </citation>
    <scope>NUCLEOTIDE SEQUENCE [LARGE SCALE GENOMIC DNA]</scope>
    <source>
        <strain evidence="3 4">HannoverDv2000</strain>
    </source>
</reference>
<protein>
    <submittedName>
        <fullName evidence="3">HEAT repeat protein</fullName>
    </submittedName>
</protein>
<dbReference type="GO" id="GO:0072686">
    <property type="term" value="C:mitotic spindle"/>
    <property type="evidence" value="ECO:0007669"/>
    <property type="project" value="TreeGrafter"/>
</dbReference>
<dbReference type="PANTHER" id="PTHR21567:SF9">
    <property type="entry name" value="CLIP-ASSOCIATING PROTEIN"/>
    <property type="match status" value="1"/>
</dbReference>
<organism evidence="3 4">
    <name type="scientific">Dictyocaulus viviparus</name>
    <name type="common">Bovine lungworm</name>
    <dbReference type="NCBI Taxonomy" id="29172"/>
    <lineage>
        <taxon>Eukaryota</taxon>
        <taxon>Metazoa</taxon>
        <taxon>Ecdysozoa</taxon>
        <taxon>Nematoda</taxon>
        <taxon>Chromadorea</taxon>
        <taxon>Rhabditida</taxon>
        <taxon>Rhabditina</taxon>
        <taxon>Rhabditomorpha</taxon>
        <taxon>Strongyloidea</taxon>
        <taxon>Metastrongylidae</taxon>
        <taxon>Dictyocaulus</taxon>
    </lineage>
</organism>
<evidence type="ECO:0000313" key="4">
    <source>
        <dbReference type="Proteomes" id="UP000053766"/>
    </source>
</evidence>
<dbReference type="PANTHER" id="PTHR21567">
    <property type="entry name" value="CLASP"/>
    <property type="match status" value="1"/>
</dbReference>
<dbReference type="GO" id="GO:0005876">
    <property type="term" value="C:spindle microtubule"/>
    <property type="evidence" value="ECO:0007669"/>
    <property type="project" value="TreeGrafter"/>
</dbReference>
<dbReference type="OrthoDB" id="46159at2759"/>
<dbReference type="InterPro" id="IPR011989">
    <property type="entry name" value="ARM-like"/>
</dbReference>
<dbReference type="Pfam" id="PF12348">
    <property type="entry name" value="CLASP_N"/>
    <property type="match status" value="1"/>
</dbReference>
<accession>A0A0D8X9Z2</accession>
<feature type="domain" description="CLASP N-terminal" evidence="2">
    <location>
        <begin position="111"/>
        <end position="230"/>
    </location>
</feature>
<feature type="compositionally biased region" description="Polar residues" evidence="1">
    <location>
        <begin position="1"/>
        <end position="57"/>
    </location>
</feature>
<dbReference type="GO" id="GO:0005881">
    <property type="term" value="C:cytoplasmic microtubule"/>
    <property type="evidence" value="ECO:0007669"/>
    <property type="project" value="TreeGrafter"/>
</dbReference>
<dbReference type="Proteomes" id="UP000053766">
    <property type="component" value="Unassembled WGS sequence"/>
</dbReference>
<dbReference type="STRING" id="29172.A0A0D8X9Z2"/>
<sequence length="709" mass="79701">MLSRRSSMPAQKRVSNTAENSGETDQENQGRLTSILSRRSNMPAQKRVSNTAKNSGAVNEDDFRKASTQVPKCDLKLLRSILLNGGMDYENELITAILTLEDAMRRQHLFLCGKLETSIVRLCEALLPAAISVIQNSMKIMSSSGTTACYFIVKHVEHPKLITIVLSFSSSKSKEIRRVTQDLVGQIIAIWTPCKQEKSLNGIVDCIKAGISDADPQARASARNSYQQVTQDLVGQIIAIWTPCKQEKSLNGIVDCIKAGISDADPQARASARNNYQQLDQHFPHHAQLLFQASLSASLDPSKQRSLSGAVSAASSSQSISSELDSLNMAQRLGALEVNRAKTTNFFAGRSASEIDANGVRRAAAFTPSKSKLSGSIASRNTSGSSKSRSVFIYCMFSSRNPLKGKLSPFCVFDENNSMFKWSKGMKTLFLFSGSNHNTSSHVFSWCMVNLITFVYRNEDDYINQNPWCKLKWTFKFHGQSTTMQCYFKYFLLSKNFSLNGSDNEDCLFGVIRLRRSIPQPEIKKICKVLNKLLTKKIIKSFMQIVMNILNVFVSSYHDSLGEWLQFLLLKLLHRSGLEISPTVVQSLNMTLRAVRTTFRPELQLIAVCRIIMDPIPTPPVKVKAATLNYLHELLQEMEQGTNLTRDEVRAAVQQIPHWMEDPKNTTMKVVSFIYKSFSVLLLHLNISFKLHFCFINFHRLITQSCLWY</sequence>
<dbReference type="InterPro" id="IPR024395">
    <property type="entry name" value="CLASP_N_dom"/>
</dbReference>
<dbReference type="SUPFAM" id="SSF48371">
    <property type="entry name" value="ARM repeat"/>
    <property type="match status" value="1"/>
</dbReference>
<dbReference type="EMBL" id="KN717203">
    <property type="protein sequence ID" value="KJH40454.1"/>
    <property type="molecule type" value="Genomic_DNA"/>
</dbReference>
<evidence type="ECO:0000313" key="3">
    <source>
        <dbReference type="EMBL" id="KJH40454.1"/>
    </source>
</evidence>
<feature type="region of interest" description="Disordered" evidence="1">
    <location>
        <begin position="1"/>
        <end position="60"/>
    </location>
</feature>
<dbReference type="GO" id="GO:0090307">
    <property type="term" value="P:mitotic spindle assembly"/>
    <property type="evidence" value="ECO:0007669"/>
    <property type="project" value="TreeGrafter"/>
</dbReference>
<reference evidence="4" key="2">
    <citation type="journal article" date="2016" name="Sci. Rep.">
        <title>Dictyocaulus viviparus genome, variome and transcriptome elucidate lungworm biology and support future intervention.</title>
        <authorList>
            <person name="McNulty S.N."/>
            <person name="Strube C."/>
            <person name="Rosa B.A."/>
            <person name="Martin J.C."/>
            <person name="Tyagi R."/>
            <person name="Choi Y.J."/>
            <person name="Wang Q."/>
            <person name="Hallsworth Pepin K."/>
            <person name="Zhang X."/>
            <person name="Ozersky P."/>
            <person name="Wilson R.K."/>
            <person name="Sternberg P.W."/>
            <person name="Gasser R.B."/>
            <person name="Mitreva M."/>
        </authorList>
    </citation>
    <scope>NUCLEOTIDE SEQUENCE [LARGE SCALE GENOMIC DNA]</scope>
    <source>
        <strain evidence="4">HannoverDv2000</strain>
    </source>
</reference>
<name>A0A0D8X9Z2_DICVI</name>
<dbReference type="GO" id="GO:0008017">
    <property type="term" value="F:microtubule binding"/>
    <property type="evidence" value="ECO:0007669"/>
    <property type="project" value="TreeGrafter"/>
</dbReference>
<dbReference type="AlphaFoldDB" id="A0A0D8X9Z2"/>
<dbReference type="GO" id="GO:0005815">
    <property type="term" value="C:microtubule organizing center"/>
    <property type="evidence" value="ECO:0007669"/>
    <property type="project" value="TreeGrafter"/>
</dbReference>
<evidence type="ECO:0000259" key="2">
    <source>
        <dbReference type="Pfam" id="PF12348"/>
    </source>
</evidence>
<gene>
    <name evidence="3" type="ORF">DICVIV_13591</name>
</gene>
<dbReference type="InterPro" id="IPR016024">
    <property type="entry name" value="ARM-type_fold"/>
</dbReference>
<keyword evidence="4" id="KW-1185">Reference proteome</keyword>
<dbReference type="Gene3D" id="1.25.10.10">
    <property type="entry name" value="Leucine-rich Repeat Variant"/>
    <property type="match status" value="3"/>
</dbReference>
<dbReference type="GO" id="GO:0000776">
    <property type="term" value="C:kinetochore"/>
    <property type="evidence" value="ECO:0007669"/>
    <property type="project" value="TreeGrafter"/>
</dbReference>
<dbReference type="GO" id="GO:0040001">
    <property type="term" value="P:establishment of mitotic spindle localization"/>
    <property type="evidence" value="ECO:0007669"/>
    <property type="project" value="TreeGrafter"/>
</dbReference>
<dbReference type="GO" id="GO:0045180">
    <property type="term" value="C:basal cortex"/>
    <property type="evidence" value="ECO:0007669"/>
    <property type="project" value="TreeGrafter"/>
</dbReference>
<evidence type="ECO:0000256" key="1">
    <source>
        <dbReference type="SAM" id="MobiDB-lite"/>
    </source>
</evidence>